<keyword evidence="9" id="KW-1185">Reference proteome</keyword>
<dbReference type="RefSeq" id="WP_255838915.1">
    <property type="nucleotide sequence ID" value="NZ_CP073346.1"/>
</dbReference>
<evidence type="ECO:0000256" key="3">
    <source>
        <dbReference type="ARBA" id="ARBA00022692"/>
    </source>
</evidence>
<proteinExistence type="predicted"/>
<feature type="domain" description="Cardiolipin synthase N-terminal" evidence="7">
    <location>
        <begin position="15"/>
        <end position="57"/>
    </location>
</feature>
<name>A0ABY5H7J3_9PSED</name>
<keyword evidence="4 6" id="KW-1133">Transmembrane helix</keyword>
<feature type="transmembrane region" description="Helical" evidence="6">
    <location>
        <begin position="7"/>
        <end position="29"/>
    </location>
</feature>
<keyword evidence="2" id="KW-1003">Cell membrane</keyword>
<protein>
    <submittedName>
        <fullName evidence="8">PLDc_N domain-containing protein</fullName>
    </submittedName>
</protein>
<keyword evidence="3 6" id="KW-0812">Transmembrane</keyword>
<evidence type="ECO:0000256" key="6">
    <source>
        <dbReference type="SAM" id="Phobius"/>
    </source>
</evidence>
<accession>A0ABY5H7J3</accession>
<evidence type="ECO:0000256" key="4">
    <source>
        <dbReference type="ARBA" id="ARBA00022989"/>
    </source>
</evidence>
<organism evidence="8 9">
    <name type="scientific">Pseudomonas benzenivorans</name>
    <dbReference type="NCBI Taxonomy" id="556533"/>
    <lineage>
        <taxon>Bacteria</taxon>
        <taxon>Pseudomonadati</taxon>
        <taxon>Pseudomonadota</taxon>
        <taxon>Gammaproteobacteria</taxon>
        <taxon>Pseudomonadales</taxon>
        <taxon>Pseudomonadaceae</taxon>
        <taxon>Pseudomonas</taxon>
    </lineage>
</organism>
<comment type="subcellular location">
    <subcellularLocation>
        <location evidence="1">Cell membrane</location>
        <topology evidence="1">Multi-pass membrane protein</topology>
    </subcellularLocation>
</comment>
<keyword evidence="5 6" id="KW-0472">Membrane</keyword>
<gene>
    <name evidence="8" type="ORF">KDW96_02910</name>
</gene>
<evidence type="ECO:0000256" key="1">
    <source>
        <dbReference type="ARBA" id="ARBA00004651"/>
    </source>
</evidence>
<evidence type="ECO:0000313" key="8">
    <source>
        <dbReference type="EMBL" id="UTW08295.1"/>
    </source>
</evidence>
<sequence>MGSTLNGLLGLVILVLDIWAILQVINSGADTGKKVLWVLLILFLPVIGLIIWALAGPRSSAAL</sequence>
<dbReference type="Pfam" id="PF13396">
    <property type="entry name" value="PLDc_N"/>
    <property type="match status" value="1"/>
</dbReference>
<dbReference type="EMBL" id="CP073346">
    <property type="protein sequence ID" value="UTW08295.1"/>
    <property type="molecule type" value="Genomic_DNA"/>
</dbReference>
<dbReference type="InterPro" id="IPR027379">
    <property type="entry name" value="CLS_N"/>
</dbReference>
<reference evidence="8" key="1">
    <citation type="submission" date="2021-04" db="EMBL/GenBank/DDBJ databases">
        <title>Oceanospirillales bacteria with DddD are important DMSP degraders in coastal seawater.</title>
        <authorList>
            <person name="Liu J."/>
        </authorList>
    </citation>
    <scope>NUCLEOTIDE SEQUENCE</scope>
    <source>
        <strain evidence="8">D13-4</strain>
    </source>
</reference>
<evidence type="ECO:0000256" key="2">
    <source>
        <dbReference type="ARBA" id="ARBA00022475"/>
    </source>
</evidence>
<dbReference type="Proteomes" id="UP001059672">
    <property type="component" value="Chromosome"/>
</dbReference>
<evidence type="ECO:0000259" key="7">
    <source>
        <dbReference type="Pfam" id="PF13396"/>
    </source>
</evidence>
<evidence type="ECO:0000256" key="5">
    <source>
        <dbReference type="ARBA" id="ARBA00023136"/>
    </source>
</evidence>
<feature type="transmembrane region" description="Helical" evidence="6">
    <location>
        <begin position="35"/>
        <end position="55"/>
    </location>
</feature>
<evidence type="ECO:0000313" key="9">
    <source>
        <dbReference type="Proteomes" id="UP001059672"/>
    </source>
</evidence>